<feature type="domain" description="NAD-dependent epimerase/dehydratase" evidence="3">
    <location>
        <begin position="1"/>
        <end position="287"/>
    </location>
</feature>
<keyword evidence="5" id="KW-1185">Reference proteome</keyword>
<dbReference type="InterPro" id="IPR036291">
    <property type="entry name" value="NAD(P)-bd_dom_sf"/>
</dbReference>
<evidence type="ECO:0000256" key="2">
    <source>
        <dbReference type="ARBA" id="ARBA00007637"/>
    </source>
</evidence>
<protein>
    <submittedName>
        <fullName evidence="4">NAD-dependent epimerase/dehydratase family protein</fullName>
    </submittedName>
</protein>
<evidence type="ECO:0000256" key="1">
    <source>
        <dbReference type="ARBA" id="ARBA00005125"/>
    </source>
</evidence>
<evidence type="ECO:0000313" key="5">
    <source>
        <dbReference type="Proteomes" id="UP000680706"/>
    </source>
</evidence>
<dbReference type="Pfam" id="PF01370">
    <property type="entry name" value="Epimerase"/>
    <property type="match status" value="1"/>
</dbReference>
<proteinExistence type="inferred from homology"/>
<dbReference type="Proteomes" id="UP000680706">
    <property type="component" value="Plasmid pAb134-02"/>
</dbReference>
<dbReference type="InterPro" id="IPR001509">
    <property type="entry name" value="Epimerase_deHydtase"/>
</dbReference>
<dbReference type="SUPFAM" id="SSF51735">
    <property type="entry name" value="NAD(P)-binding Rossmann-fold domains"/>
    <property type="match status" value="1"/>
</dbReference>
<dbReference type="Gene3D" id="3.90.25.10">
    <property type="entry name" value="UDP-galactose 4-epimerase, domain 1"/>
    <property type="match status" value="1"/>
</dbReference>
<organism evidence="4 5">
    <name type="scientific">Pseudovibrio brasiliensis</name>
    <dbReference type="NCBI Taxonomy" id="1898042"/>
    <lineage>
        <taxon>Bacteria</taxon>
        <taxon>Pseudomonadati</taxon>
        <taxon>Pseudomonadota</taxon>
        <taxon>Alphaproteobacteria</taxon>
        <taxon>Hyphomicrobiales</taxon>
        <taxon>Stappiaceae</taxon>
        <taxon>Pseudovibrio</taxon>
    </lineage>
</organism>
<geneLocation type="plasmid" evidence="4 5">
    <name>pAb134-02</name>
</geneLocation>
<dbReference type="PANTHER" id="PTHR43000">
    <property type="entry name" value="DTDP-D-GLUCOSE 4,6-DEHYDRATASE-RELATED"/>
    <property type="match status" value="1"/>
</dbReference>
<evidence type="ECO:0000313" key="4">
    <source>
        <dbReference type="EMBL" id="QUS58980.1"/>
    </source>
</evidence>
<dbReference type="RefSeq" id="WP_075697741.1">
    <property type="nucleotide sequence ID" value="NZ_CP074128.1"/>
</dbReference>
<accession>A0ABX8AWB5</accession>
<dbReference type="Gene3D" id="3.40.50.720">
    <property type="entry name" value="NAD(P)-binding Rossmann-like Domain"/>
    <property type="match status" value="1"/>
</dbReference>
<sequence length="381" mass="43249">MVLGGDGFCGWPTSLLFSSLGHDVIIVDNLSHRKIDVELEVTSLTPIQPISERLATWEELTGKSIRFANITLGVDYDRFLQLLRTEKPDAIIHFAEQRAAPYSMKSSWHRRYTVSNNLNATNDVLSAIVEAELDPHLVHLGTMGVYGYSTVGCEIPEGYLRVHLDVNGDLREQEILYPTSPGSIYHMTKSQDQLFFQFYAKNYGLRITDLHQGIVWGTQTEQTSLDERLINRFDYDGDYGTVLNRFLMQGAIGYPLTVHGTGGQKRAFIHIQDTVRCVQLAVENPPERGERVKILNQMTEVHRVKDLAEMVAQMTDVEIAYLDNPRKEAAENDLMVANHQFLEMGLKPITLSDRLLDEVTEIARKYSDRCDTTKIPCLSLW</sequence>
<evidence type="ECO:0000259" key="3">
    <source>
        <dbReference type="Pfam" id="PF01370"/>
    </source>
</evidence>
<dbReference type="EMBL" id="CP074128">
    <property type="protein sequence ID" value="QUS58980.1"/>
    <property type="molecule type" value="Genomic_DNA"/>
</dbReference>
<gene>
    <name evidence="4" type="ORF">KGB56_25380</name>
</gene>
<comment type="pathway">
    <text evidence="1">Bacterial outer membrane biogenesis; LPS O-antigen biosynthesis.</text>
</comment>
<comment type="similarity">
    <text evidence="2">Belongs to the NAD(P)-dependent epimerase/dehydratase family.</text>
</comment>
<reference evidence="4 5" key="1">
    <citation type="journal article" date="2021" name="Angew. Chem. Int. Ed. Engl.">
        <title>A novel family of nonribosomal peptides modulate collective behavior in Pseudovibrio bacteria isolated from marine sponges.</title>
        <authorList>
            <person name="Ioca L.P."/>
            <person name="Dai Y."/>
            <person name="Kunakom S."/>
            <person name="Diaz-Espinosa J."/>
            <person name="Krunic A."/>
            <person name="Crnkovic C.M."/>
            <person name="Orjala J."/>
            <person name="Sanchez L.M."/>
            <person name="Ferreira A.G."/>
            <person name="Berlinck R.G.S."/>
            <person name="Eustaquio A.S."/>
        </authorList>
    </citation>
    <scope>NUCLEOTIDE SEQUENCE [LARGE SCALE GENOMIC DNA]</scope>
    <source>
        <strain evidence="4 5">Ab134</strain>
        <plasmid evidence="4 5">pAb134-02</plasmid>
    </source>
</reference>
<name>A0ABX8AWB5_9HYPH</name>
<keyword evidence="4" id="KW-0614">Plasmid</keyword>